<feature type="compositionally biased region" description="Basic and acidic residues" evidence="1">
    <location>
        <begin position="106"/>
        <end position="119"/>
    </location>
</feature>
<feature type="compositionally biased region" description="Polar residues" evidence="1">
    <location>
        <begin position="16"/>
        <end position="44"/>
    </location>
</feature>
<organism evidence="2">
    <name type="scientific">Homalodisca liturata</name>
    <dbReference type="NCBI Taxonomy" id="320908"/>
    <lineage>
        <taxon>Eukaryota</taxon>
        <taxon>Metazoa</taxon>
        <taxon>Ecdysozoa</taxon>
        <taxon>Arthropoda</taxon>
        <taxon>Hexapoda</taxon>
        <taxon>Insecta</taxon>
        <taxon>Pterygota</taxon>
        <taxon>Neoptera</taxon>
        <taxon>Paraneoptera</taxon>
        <taxon>Hemiptera</taxon>
        <taxon>Auchenorrhyncha</taxon>
        <taxon>Membracoidea</taxon>
        <taxon>Cicadellidae</taxon>
        <taxon>Cicadellinae</taxon>
        <taxon>Proconiini</taxon>
        <taxon>Homalodisca</taxon>
    </lineage>
</organism>
<accession>A0A1B6HE51</accession>
<feature type="non-terminal residue" evidence="2">
    <location>
        <position position="1"/>
    </location>
</feature>
<feature type="compositionally biased region" description="Pro residues" evidence="1">
    <location>
        <begin position="62"/>
        <end position="75"/>
    </location>
</feature>
<name>A0A1B6HE51_9HEMI</name>
<reference evidence="2" key="1">
    <citation type="submission" date="2015-11" db="EMBL/GenBank/DDBJ databases">
        <title>De novo transcriptome assembly of four potential Pierce s Disease insect vectors from Arizona vineyards.</title>
        <authorList>
            <person name="Tassone E.E."/>
        </authorList>
    </citation>
    <scope>NUCLEOTIDE SEQUENCE</scope>
</reference>
<feature type="region of interest" description="Disordered" evidence="1">
    <location>
        <begin position="1"/>
        <end position="134"/>
    </location>
</feature>
<dbReference type="EMBL" id="GECU01034760">
    <property type="protein sequence ID" value="JAS72946.1"/>
    <property type="molecule type" value="Transcribed_RNA"/>
</dbReference>
<proteinExistence type="predicted"/>
<gene>
    <name evidence="2" type="ORF">g.20547</name>
</gene>
<dbReference type="AlphaFoldDB" id="A0A1B6HE51"/>
<sequence length="134" mass="14238">SQRNRVITNPAAKPSLTASKLSKPNMSIKSSQATQNGSQQKTGNGVSGAAKPAAGTIHPRPVFRPPQPITKPPQPTVSQAPQPSQEQPAVTEPQPSEPNPPTDQAESDKRMGLTSDSKRKWTLPDFDIGRALGK</sequence>
<evidence type="ECO:0000313" key="2">
    <source>
        <dbReference type="EMBL" id="JAS72946.1"/>
    </source>
</evidence>
<feature type="non-terminal residue" evidence="2">
    <location>
        <position position="134"/>
    </location>
</feature>
<evidence type="ECO:0000256" key="1">
    <source>
        <dbReference type="SAM" id="MobiDB-lite"/>
    </source>
</evidence>
<protein>
    <submittedName>
        <fullName evidence="2">Uncharacterized protein</fullName>
    </submittedName>
</protein>
<feature type="compositionally biased region" description="Low complexity" evidence="1">
    <location>
        <begin position="76"/>
        <end position="89"/>
    </location>
</feature>